<comment type="caution">
    <text evidence="4">The sequence shown here is derived from an EMBL/GenBank/DDBJ whole genome shotgun (WGS) entry which is preliminary data.</text>
</comment>
<dbReference type="AlphaFoldDB" id="A0A833ED13"/>
<accession>A0A833ED13</accession>
<dbReference type="Pfam" id="PF00501">
    <property type="entry name" value="AMP-binding"/>
    <property type="match status" value="1"/>
</dbReference>
<dbReference type="InterPro" id="IPR000873">
    <property type="entry name" value="AMP-dep_synth/lig_dom"/>
</dbReference>
<dbReference type="Gene3D" id="3.30.300.30">
    <property type="match status" value="1"/>
</dbReference>
<dbReference type="InterPro" id="IPR020845">
    <property type="entry name" value="AMP-binding_CS"/>
</dbReference>
<reference evidence="4" key="1">
    <citation type="journal article" date="2020" name="ISME J.">
        <title>Gammaproteobacteria mediating utilization of methyl-, sulfur- and petroleum organic compounds in deep ocean hydrothermal plumes.</title>
        <authorList>
            <person name="Zhou Z."/>
            <person name="Liu Y."/>
            <person name="Pan J."/>
            <person name="Cron B.R."/>
            <person name="Toner B.M."/>
            <person name="Anantharaman K."/>
            <person name="Breier J.A."/>
            <person name="Dick G.J."/>
            <person name="Li M."/>
        </authorList>
    </citation>
    <scope>NUCLEOTIDE SEQUENCE</scope>
    <source>
        <strain evidence="4">SZUA-1515</strain>
    </source>
</reference>
<evidence type="ECO:0000313" key="5">
    <source>
        <dbReference type="Proteomes" id="UP000608579"/>
    </source>
</evidence>
<protein>
    <submittedName>
        <fullName evidence="4">Acyl-CoA synthetase</fullName>
    </submittedName>
</protein>
<evidence type="ECO:0000313" key="4">
    <source>
        <dbReference type="EMBL" id="HIQ30365.1"/>
    </source>
</evidence>
<dbReference type="GO" id="GO:0044550">
    <property type="term" value="P:secondary metabolite biosynthetic process"/>
    <property type="evidence" value="ECO:0007669"/>
    <property type="project" value="TreeGrafter"/>
</dbReference>
<dbReference type="PANTHER" id="PTHR43352">
    <property type="entry name" value="ACETYL-COA SYNTHETASE"/>
    <property type="match status" value="1"/>
</dbReference>
<feature type="domain" description="AMP-binding enzyme C-terminal" evidence="3">
    <location>
        <begin position="448"/>
        <end position="525"/>
    </location>
</feature>
<sequence length="536" mass="60396">MRAEVISRYGPPPELYPEMPYDEELERMSRDLRNISELMLDRHVKSNLGDKTAVVSGGVRKTYSELLNDTDKLAKGLCEIGVEKGDRIMTKLSNSYELILTLLAALRVGAVIIPCHPLFAKREIEYIAKNSDAKLLVTDENSAKELKSIINETQLHEIVTTEESESFRSLKELTQTSALSEYVKLSPEEVAVLLYTSGTTGKPKGCIHSHKEYLAVAYCYAEKTLHCRKEDIITGVPSIAFAYGHTGLFGNPLILGETTVLMQKFEPEILLETIEHERTTVLLVTPTVMKIILAKIPEPRKEYDLSSLRLTLSAGEVCPPTLYSNWMEKIGCTHIQHIGSTEMFNGFVSTTPEKQKPGALGFPVHGYSVRIVKDDWRDCKPFEEGLLLVKGPTGTRYWRDSETQRKAVHDGWNITGDVCYFDEEGFIWYVGRVDDIIKSSGYRISPAEIEDVLIEHPCISDAAVIGVADEKRGQIVKAYLVLKEGCDKENVEREIVGFLQSRLARYKVPRIFEYVDELPKTVTGKVKRSELRKREG</sequence>
<dbReference type="SUPFAM" id="SSF56801">
    <property type="entry name" value="Acetyl-CoA synthetase-like"/>
    <property type="match status" value="1"/>
</dbReference>
<evidence type="ECO:0000259" key="2">
    <source>
        <dbReference type="Pfam" id="PF00501"/>
    </source>
</evidence>
<proteinExistence type="predicted"/>
<name>A0A833ED13_CALS0</name>
<dbReference type="InterPro" id="IPR025110">
    <property type="entry name" value="AMP-bd_C"/>
</dbReference>
<evidence type="ECO:0000256" key="1">
    <source>
        <dbReference type="ARBA" id="ARBA00022598"/>
    </source>
</evidence>
<organism evidence="4 5">
    <name type="scientific">Caldiarchaeum subterraneum</name>
    <dbReference type="NCBI Taxonomy" id="311458"/>
    <lineage>
        <taxon>Archaea</taxon>
        <taxon>Nitrososphaerota</taxon>
        <taxon>Candidatus Caldarchaeales</taxon>
        <taxon>Candidatus Caldarchaeaceae</taxon>
        <taxon>Candidatus Caldarchaeum</taxon>
    </lineage>
</organism>
<dbReference type="InterPro" id="IPR042099">
    <property type="entry name" value="ANL_N_sf"/>
</dbReference>
<dbReference type="Pfam" id="PF13193">
    <property type="entry name" value="AMP-binding_C"/>
    <property type="match status" value="1"/>
</dbReference>
<feature type="domain" description="AMP-dependent synthetase/ligase" evidence="2">
    <location>
        <begin position="43"/>
        <end position="395"/>
    </location>
</feature>
<dbReference type="PROSITE" id="PS00455">
    <property type="entry name" value="AMP_BINDING"/>
    <property type="match status" value="1"/>
</dbReference>
<dbReference type="Gene3D" id="3.40.50.12780">
    <property type="entry name" value="N-terminal domain of ligase-like"/>
    <property type="match status" value="1"/>
</dbReference>
<dbReference type="GO" id="GO:0016878">
    <property type="term" value="F:acid-thiol ligase activity"/>
    <property type="evidence" value="ECO:0007669"/>
    <property type="project" value="TreeGrafter"/>
</dbReference>
<dbReference type="EMBL" id="DQVM01000142">
    <property type="protein sequence ID" value="HIQ30365.1"/>
    <property type="molecule type" value="Genomic_DNA"/>
</dbReference>
<dbReference type="Proteomes" id="UP000608579">
    <property type="component" value="Unassembled WGS sequence"/>
</dbReference>
<gene>
    <name evidence="4" type="ORF">EYH45_07365</name>
</gene>
<keyword evidence="1" id="KW-0436">Ligase</keyword>
<evidence type="ECO:0000259" key="3">
    <source>
        <dbReference type="Pfam" id="PF13193"/>
    </source>
</evidence>
<dbReference type="InterPro" id="IPR045851">
    <property type="entry name" value="AMP-bd_C_sf"/>
</dbReference>
<dbReference type="PANTHER" id="PTHR43352:SF1">
    <property type="entry name" value="ANTHRANILATE--COA LIGASE"/>
    <property type="match status" value="1"/>
</dbReference>